<dbReference type="Gene3D" id="1.10.555.10">
    <property type="entry name" value="Rho GTPase activation protein"/>
    <property type="match status" value="1"/>
</dbReference>
<dbReference type="InterPro" id="IPR008936">
    <property type="entry name" value="Rho_GTPase_activation_prot"/>
</dbReference>
<dbReference type="AlphaFoldDB" id="A0A9P6H1Y8"/>
<accession>A0A9P6H1Y8</accession>
<dbReference type="Pfam" id="PF00620">
    <property type="entry name" value="RhoGAP"/>
    <property type="match status" value="1"/>
</dbReference>
<protein>
    <recommendedName>
        <fullName evidence="1">Rho-GAP domain-containing protein</fullName>
    </recommendedName>
</protein>
<evidence type="ECO:0000259" key="1">
    <source>
        <dbReference type="Pfam" id="PF00620"/>
    </source>
</evidence>
<dbReference type="Proteomes" id="UP000740883">
    <property type="component" value="Unassembled WGS sequence"/>
</dbReference>
<organism evidence="2 3">
    <name type="scientific">Nosema granulosis</name>
    <dbReference type="NCBI Taxonomy" id="83296"/>
    <lineage>
        <taxon>Eukaryota</taxon>
        <taxon>Fungi</taxon>
        <taxon>Fungi incertae sedis</taxon>
        <taxon>Microsporidia</taxon>
        <taxon>Nosematidae</taxon>
        <taxon>Nosema</taxon>
    </lineage>
</organism>
<comment type="caution">
    <text evidence="2">The sequence shown here is derived from an EMBL/GenBank/DDBJ whole genome shotgun (WGS) entry which is preliminary data.</text>
</comment>
<evidence type="ECO:0000313" key="3">
    <source>
        <dbReference type="Proteomes" id="UP000740883"/>
    </source>
</evidence>
<gene>
    <name evidence="2" type="ORF">NGRA_0456</name>
</gene>
<proteinExistence type="predicted"/>
<dbReference type="GO" id="GO:0007165">
    <property type="term" value="P:signal transduction"/>
    <property type="evidence" value="ECO:0007669"/>
    <property type="project" value="InterPro"/>
</dbReference>
<name>A0A9P6H1Y8_9MICR</name>
<dbReference type="InterPro" id="IPR000198">
    <property type="entry name" value="RhoGAP_dom"/>
</dbReference>
<reference evidence="2 3" key="1">
    <citation type="journal article" date="2020" name="Genome Biol. Evol.">
        <title>Comparative genomics of strictly vertically transmitted, feminizing microsporidia endosymbionts of amphipod crustaceans.</title>
        <authorList>
            <person name="Cormier A."/>
            <person name="Chebbi M.A."/>
            <person name="Giraud I."/>
            <person name="Wattier R."/>
            <person name="Teixeira M."/>
            <person name="Gilbert C."/>
            <person name="Rigaud T."/>
            <person name="Cordaux R."/>
        </authorList>
    </citation>
    <scope>NUCLEOTIDE SEQUENCE [LARGE SCALE GENOMIC DNA]</scope>
    <source>
        <strain evidence="2 3">Ou3-Ou53</strain>
    </source>
</reference>
<dbReference type="SUPFAM" id="SSF48350">
    <property type="entry name" value="GTPase activation domain, GAP"/>
    <property type="match status" value="1"/>
</dbReference>
<keyword evidence="3" id="KW-1185">Reference proteome</keyword>
<dbReference type="EMBL" id="SBJO01000016">
    <property type="protein sequence ID" value="KAF9764562.1"/>
    <property type="molecule type" value="Genomic_DNA"/>
</dbReference>
<sequence length="263" mass="30923">MSEKGIIHYENLNMGEMELLRKECLKVVRMETKDKWYDDIIDYLYSIFECCSAVWDKSPGMSKDVIKVVEILIKNGNKNKLFYREISKEKVEVIFTAMSSGLGITYEKVDPYVLAAALKMYCKVHLNYHLPKDVQLLLLYAYKDNVQERMKEIISRVPFIMSENHRSFFLKIFKLFRGVDEISETSKTNLDDMLNLFSPLLIKDPSCADSFNVHIKKKILKDLMKVDFFVVPKEFISTLNYFNYFLLISITCYLEYFCGVQPF</sequence>
<feature type="domain" description="Rho-GAP" evidence="1">
    <location>
        <begin position="65"/>
        <end position="205"/>
    </location>
</feature>
<evidence type="ECO:0000313" key="2">
    <source>
        <dbReference type="EMBL" id="KAF9764562.1"/>
    </source>
</evidence>